<evidence type="ECO:0000313" key="3">
    <source>
        <dbReference type="Proteomes" id="UP001596143"/>
    </source>
</evidence>
<feature type="transmembrane region" description="Helical" evidence="1">
    <location>
        <begin position="30"/>
        <end position="48"/>
    </location>
</feature>
<keyword evidence="3" id="KW-1185">Reference proteome</keyword>
<dbReference type="Proteomes" id="UP001596143">
    <property type="component" value="Unassembled WGS sequence"/>
</dbReference>
<accession>A0ABW0U8V0</accession>
<dbReference type="RefSeq" id="WP_270895638.1">
    <property type="nucleotide sequence ID" value="NZ_JBHSPF010000070.1"/>
</dbReference>
<feature type="transmembrane region" description="Helical" evidence="1">
    <location>
        <begin position="78"/>
        <end position="101"/>
    </location>
</feature>
<evidence type="ECO:0000256" key="1">
    <source>
        <dbReference type="SAM" id="Phobius"/>
    </source>
</evidence>
<evidence type="ECO:0000313" key="2">
    <source>
        <dbReference type="EMBL" id="MFC5629880.1"/>
    </source>
</evidence>
<organism evidence="2 3">
    <name type="scientific">Aliibacillus thermotolerans</name>
    <dbReference type="NCBI Taxonomy" id="1834418"/>
    <lineage>
        <taxon>Bacteria</taxon>
        <taxon>Bacillati</taxon>
        <taxon>Bacillota</taxon>
        <taxon>Bacilli</taxon>
        <taxon>Bacillales</taxon>
        <taxon>Bacillaceae</taxon>
        <taxon>Aliibacillus</taxon>
    </lineage>
</organism>
<keyword evidence="1" id="KW-0812">Transmembrane</keyword>
<keyword evidence="1" id="KW-1133">Transmembrane helix</keyword>
<feature type="transmembrane region" description="Helical" evidence="1">
    <location>
        <begin position="6"/>
        <end position="23"/>
    </location>
</feature>
<dbReference type="EMBL" id="JBHSPF010000070">
    <property type="protein sequence ID" value="MFC5629880.1"/>
    <property type="molecule type" value="Genomic_DNA"/>
</dbReference>
<proteinExistence type="predicted"/>
<reference evidence="3" key="1">
    <citation type="journal article" date="2019" name="Int. J. Syst. Evol. Microbiol.">
        <title>The Global Catalogue of Microorganisms (GCM) 10K type strain sequencing project: providing services to taxonomists for standard genome sequencing and annotation.</title>
        <authorList>
            <consortium name="The Broad Institute Genomics Platform"/>
            <consortium name="The Broad Institute Genome Sequencing Center for Infectious Disease"/>
            <person name="Wu L."/>
            <person name="Ma J."/>
        </authorList>
    </citation>
    <scope>NUCLEOTIDE SEQUENCE [LARGE SCALE GENOMIC DNA]</scope>
    <source>
        <strain evidence="3">CGMCC 1.15790</strain>
    </source>
</reference>
<protein>
    <submittedName>
        <fullName evidence="2">Uncharacterized protein</fullName>
    </submittedName>
</protein>
<sequence>MSIFSVIAFSALIVAVISIFFAIKGKHQLYWISAIGIYIFSFLAGFSIGQMTVGLTFIPLALAIGYTFGWIKNKKQSIIFLVIGIFIGLLMIMYVGNWLFYPLFPLFN</sequence>
<gene>
    <name evidence="2" type="ORF">ACFPTR_13585</name>
</gene>
<comment type="caution">
    <text evidence="2">The sequence shown here is derived from an EMBL/GenBank/DDBJ whole genome shotgun (WGS) entry which is preliminary data.</text>
</comment>
<name>A0ABW0U8V0_9BACI</name>
<feature type="transmembrane region" description="Helical" evidence="1">
    <location>
        <begin position="54"/>
        <end position="71"/>
    </location>
</feature>
<keyword evidence="1" id="KW-0472">Membrane</keyword>